<gene>
    <name evidence="1" type="ORF">SDC9_202920</name>
</gene>
<sequence>MKPVSEIGVSITRSGPNCSSNPVVALKMPPYLPTSSPMTKTRGSRAISCAVASEIACAMVRRRVVVVVLMRISWGSVGEDVQQRVLRFRIGAVATEVVGGLDACRDTGAQCSI</sequence>
<organism evidence="1">
    <name type="scientific">bioreactor metagenome</name>
    <dbReference type="NCBI Taxonomy" id="1076179"/>
    <lineage>
        <taxon>unclassified sequences</taxon>
        <taxon>metagenomes</taxon>
        <taxon>ecological metagenomes</taxon>
    </lineage>
</organism>
<dbReference type="AlphaFoldDB" id="A0A645IWI8"/>
<reference evidence="1" key="1">
    <citation type="submission" date="2019-08" db="EMBL/GenBank/DDBJ databases">
        <authorList>
            <person name="Kucharzyk K."/>
            <person name="Murdoch R.W."/>
            <person name="Higgins S."/>
            <person name="Loffler F."/>
        </authorList>
    </citation>
    <scope>NUCLEOTIDE SEQUENCE</scope>
</reference>
<evidence type="ECO:0000313" key="1">
    <source>
        <dbReference type="EMBL" id="MPN55240.1"/>
    </source>
</evidence>
<proteinExistence type="predicted"/>
<comment type="caution">
    <text evidence="1">The sequence shown here is derived from an EMBL/GenBank/DDBJ whole genome shotgun (WGS) entry which is preliminary data.</text>
</comment>
<dbReference type="EMBL" id="VSSQ01124244">
    <property type="protein sequence ID" value="MPN55240.1"/>
    <property type="molecule type" value="Genomic_DNA"/>
</dbReference>
<protein>
    <submittedName>
        <fullName evidence="1">Uncharacterized protein</fullName>
    </submittedName>
</protein>
<accession>A0A645IWI8</accession>
<name>A0A645IWI8_9ZZZZ</name>